<name>A0A1J5RBD5_9ZZZZ</name>
<feature type="region of interest" description="Disordered" evidence="1">
    <location>
        <begin position="160"/>
        <end position="184"/>
    </location>
</feature>
<dbReference type="PROSITE" id="PS51257">
    <property type="entry name" value="PROKAR_LIPOPROTEIN"/>
    <property type="match status" value="1"/>
</dbReference>
<evidence type="ECO:0000256" key="1">
    <source>
        <dbReference type="SAM" id="MobiDB-lite"/>
    </source>
</evidence>
<evidence type="ECO:0000313" key="2">
    <source>
        <dbReference type="EMBL" id="OIQ89428.1"/>
    </source>
</evidence>
<evidence type="ECO:0008006" key="3">
    <source>
        <dbReference type="Google" id="ProtNLM"/>
    </source>
</evidence>
<reference evidence="2" key="1">
    <citation type="submission" date="2016-10" db="EMBL/GenBank/DDBJ databases">
        <title>Sequence of Gallionella enrichment culture.</title>
        <authorList>
            <person name="Poehlein A."/>
            <person name="Muehling M."/>
            <person name="Daniel R."/>
        </authorList>
    </citation>
    <scope>NUCLEOTIDE SEQUENCE</scope>
</reference>
<feature type="compositionally biased region" description="Basic and acidic residues" evidence="1">
    <location>
        <begin position="160"/>
        <end position="173"/>
    </location>
</feature>
<organism evidence="2">
    <name type="scientific">mine drainage metagenome</name>
    <dbReference type="NCBI Taxonomy" id="410659"/>
    <lineage>
        <taxon>unclassified sequences</taxon>
        <taxon>metagenomes</taxon>
        <taxon>ecological metagenomes</taxon>
    </lineage>
</organism>
<sequence length="197" mass="22170">MNKLHFLAALLFLSGCASSTVEQAKNPWDALKQETRQCLTDVKNDRELRSIANKVSLGSTYDRDVYFELAGIKDLPTAEEKIVIGKWVAKLKPCYKVKAESYAYEPASIAKWSAVMDGEQQALLSEFSRGKLSYGRFAAMRLDIDTKYRGEITRAVSADYKRPESMPQKKDNALPRIPTDSSSSCGWEGKQWVCRSL</sequence>
<protein>
    <recommendedName>
        <fullName evidence="3">Lipoprotein</fullName>
    </recommendedName>
</protein>
<accession>A0A1J5RBD5</accession>
<proteinExistence type="predicted"/>
<dbReference type="EMBL" id="MLJW01000331">
    <property type="protein sequence ID" value="OIQ89428.1"/>
    <property type="molecule type" value="Genomic_DNA"/>
</dbReference>
<dbReference type="AlphaFoldDB" id="A0A1J5RBD5"/>
<gene>
    <name evidence="2" type="ORF">GALL_286920</name>
</gene>
<comment type="caution">
    <text evidence="2">The sequence shown here is derived from an EMBL/GenBank/DDBJ whole genome shotgun (WGS) entry which is preliminary data.</text>
</comment>